<evidence type="ECO:0000313" key="2">
    <source>
        <dbReference type="Proteomes" id="UP001054837"/>
    </source>
</evidence>
<dbReference type="Proteomes" id="UP001054837">
    <property type="component" value="Unassembled WGS sequence"/>
</dbReference>
<accession>A0AAV4UTZ0</accession>
<name>A0AAV4UTZ0_9ARAC</name>
<reference evidence="1 2" key="1">
    <citation type="submission" date="2021-06" db="EMBL/GenBank/DDBJ databases">
        <title>Caerostris darwini draft genome.</title>
        <authorList>
            <person name="Kono N."/>
            <person name="Arakawa K."/>
        </authorList>
    </citation>
    <scope>NUCLEOTIDE SEQUENCE [LARGE SCALE GENOMIC DNA]</scope>
</reference>
<organism evidence="1 2">
    <name type="scientific">Caerostris darwini</name>
    <dbReference type="NCBI Taxonomy" id="1538125"/>
    <lineage>
        <taxon>Eukaryota</taxon>
        <taxon>Metazoa</taxon>
        <taxon>Ecdysozoa</taxon>
        <taxon>Arthropoda</taxon>
        <taxon>Chelicerata</taxon>
        <taxon>Arachnida</taxon>
        <taxon>Araneae</taxon>
        <taxon>Araneomorphae</taxon>
        <taxon>Entelegynae</taxon>
        <taxon>Araneoidea</taxon>
        <taxon>Araneidae</taxon>
        <taxon>Caerostris</taxon>
    </lineage>
</organism>
<dbReference type="EMBL" id="BPLQ01011925">
    <property type="protein sequence ID" value="GIY61201.1"/>
    <property type="molecule type" value="Genomic_DNA"/>
</dbReference>
<dbReference type="AlphaFoldDB" id="A0AAV4UTZ0"/>
<proteinExistence type="predicted"/>
<comment type="caution">
    <text evidence="1">The sequence shown here is derived from an EMBL/GenBank/DDBJ whole genome shotgun (WGS) entry which is preliminary data.</text>
</comment>
<evidence type="ECO:0000313" key="1">
    <source>
        <dbReference type="EMBL" id="GIY61201.1"/>
    </source>
</evidence>
<sequence>MFQLVPCLNLKPPILTSAALSAEPSSVNSMESSRVTPVTMNFNQGETGRTPPNGNVISAFFWKEWGKAKILSTANPSKSFTRSVSGIFAPIARDNGMRRGTPKEIFSIITKLITPKSPPKALVHSVNESSNYEETCLLNTMNGFRLILHSNLPLGFVTRKKIPLEDVIVILGF</sequence>
<protein>
    <submittedName>
        <fullName evidence="1">Uncharacterized protein</fullName>
    </submittedName>
</protein>
<gene>
    <name evidence="1" type="ORF">CDAR_249901</name>
</gene>
<keyword evidence="2" id="KW-1185">Reference proteome</keyword>